<reference evidence="2 3" key="1">
    <citation type="journal article" date="2017" name="Int. J. Syst. Evol. Microbiol.">
        <title>Ramlibacter alkalitolerans sp. nov., alkali-tolerant bacterium isolated from soil of ginseng.</title>
        <authorList>
            <person name="Lee D.H."/>
            <person name="Cha C.J."/>
        </authorList>
    </citation>
    <scope>NUCLEOTIDE SEQUENCE [LARGE SCALE GENOMIC DNA]</scope>
    <source>
        <strain evidence="2 3">KACC 19305</strain>
    </source>
</reference>
<dbReference type="SUPFAM" id="SSF53335">
    <property type="entry name" value="S-adenosyl-L-methionine-dependent methyltransferases"/>
    <property type="match status" value="1"/>
</dbReference>
<dbReference type="PANTHER" id="PTHR34203">
    <property type="entry name" value="METHYLTRANSFERASE, FKBM FAMILY PROTEIN"/>
    <property type="match status" value="1"/>
</dbReference>
<name>A0ABS1JNF0_9BURK</name>
<dbReference type="GO" id="GO:0008168">
    <property type="term" value="F:methyltransferase activity"/>
    <property type="evidence" value="ECO:0007669"/>
    <property type="project" value="UniProtKB-KW"/>
</dbReference>
<dbReference type="Proteomes" id="UP000622707">
    <property type="component" value="Unassembled WGS sequence"/>
</dbReference>
<sequence>MGTDYRRVATPALWKAMARRLLLTPAINRPVVMALAPLQAAEWKRRIPVVGAATLRLGNDRSVVLQKAERCQVAKEVYWGQGHLHGAADRLALQLAITLSADADTFLDIGAYTGLFALAVARENPRIQCDAYEIVPDNYVLMWENTIRNNLVARVHPRLVGLGAAKGTLKVPGSFGSGALASSVALDSVAADGVDIPIAALDELYAGYASKMVMKIDVEGFEWEVLRGGRQLIARVKPDMVCEVLRRAPNVPEMEAFLRQVGYNIFHISDAGLRPADRIVPVKLERDWLFTTRSASELQARGFPLTAAPS</sequence>
<dbReference type="NCBIfam" id="TIGR01444">
    <property type="entry name" value="fkbM_fam"/>
    <property type="match status" value="1"/>
</dbReference>
<gene>
    <name evidence="2" type="ORF">JI746_11760</name>
</gene>
<keyword evidence="2" id="KW-0808">Transferase</keyword>
<keyword evidence="3" id="KW-1185">Reference proteome</keyword>
<dbReference type="EMBL" id="JAEQND010000006">
    <property type="protein sequence ID" value="MBL0425785.1"/>
    <property type="molecule type" value="Genomic_DNA"/>
</dbReference>
<evidence type="ECO:0000313" key="2">
    <source>
        <dbReference type="EMBL" id="MBL0425785.1"/>
    </source>
</evidence>
<protein>
    <submittedName>
        <fullName evidence="2">FkbM family methyltransferase</fullName>
    </submittedName>
</protein>
<evidence type="ECO:0000259" key="1">
    <source>
        <dbReference type="Pfam" id="PF05050"/>
    </source>
</evidence>
<dbReference type="Pfam" id="PF05050">
    <property type="entry name" value="Methyltransf_21"/>
    <property type="match status" value="1"/>
</dbReference>
<keyword evidence="2" id="KW-0489">Methyltransferase</keyword>
<accession>A0ABS1JNF0</accession>
<feature type="domain" description="Methyltransferase FkbM" evidence="1">
    <location>
        <begin position="108"/>
        <end position="264"/>
    </location>
</feature>
<comment type="caution">
    <text evidence="2">The sequence shown here is derived from an EMBL/GenBank/DDBJ whole genome shotgun (WGS) entry which is preliminary data.</text>
</comment>
<dbReference type="InterPro" id="IPR029063">
    <property type="entry name" value="SAM-dependent_MTases_sf"/>
</dbReference>
<dbReference type="InterPro" id="IPR052514">
    <property type="entry name" value="SAM-dependent_MTase"/>
</dbReference>
<dbReference type="PANTHER" id="PTHR34203:SF15">
    <property type="entry name" value="SLL1173 PROTEIN"/>
    <property type="match status" value="1"/>
</dbReference>
<evidence type="ECO:0000313" key="3">
    <source>
        <dbReference type="Proteomes" id="UP000622707"/>
    </source>
</evidence>
<dbReference type="InterPro" id="IPR006342">
    <property type="entry name" value="FkbM_mtfrase"/>
</dbReference>
<organism evidence="2 3">
    <name type="scientific">Ramlibacter alkalitolerans</name>
    <dbReference type="NCBI Taxonomy" id="2039631"/>
    <lineage>
        <taxon>Bacteria</taxon>
        <taxon>Pseudomonadati</taxon>
        <taxon>Pseudomonadota</taxon>
        <taxon>Betaproteobacteria</taxon>
        <taxon>Burkholderiales</taxon>
        <taxon>Comamonadaceae</taxon>
        <taxon>Ramlibacter</taxon>
    </lineage>
</organism>
<dbReference type="Gene3D" id="3.40.50.150">
    <property type="entry name" value="Vaccinia Virus protein VP39"/>
    <property type="match status" value="1"/>
</dbReference>
<dbReference type="GO" id="GO:0032259">
    <property type="term" value="P:methylation"/>
    <property type="evidence" value="ECO:0007669"/>
    <property type="project" value="UniProtKB-KW"/>
</dbReference>
<proteinExistence type="predicted"/>